<dbReference type="InterPro" id="IPR007370">
    <property type="entry name" value="Glu_cys_ligase"/>
</dbReference>
<organism evidence="11 12">
    <name type="scientific">Agitococcus lubricus</name>
    <dbReference type="NCBI Taxonomy" id="1077255"/>
    <lineage>
        <taxon>Bacteria</taxon>
        <taxon>Pseudomonadati</taxon>
        <taxon>Pseudomonadota</taxon>
        <taxon>Gammaproteobacteria</taxon>
        <taxon>Moraxellales</taxon>
        <taxon>Moraxellaceae</taxon>
        <taxon>Agitococcus</taxon>
    </lineage>
</organism>
<keyword evidence="12" id="KW-1185">Reference proteome</keyword>
<dbReference type="InterPro" id="IPR006334">
    <property type="entry name" value="Glut_cys_ligase"/>
</dbReference>
<name>A0A2T5IY96_9GAMM</name>
<comment type="pathway">
    <text evidence="1 8 9">Sulfur metabolism; glutathione biosynthesis; glutathione from L-cysteine and L-glutamate: step 1/2.</text>
</comment>
<dbReference type="EC" id="6.3.2.2" evidence="8"/>
<dbReference type="Pfam" id="PF04262">
    <property type="entry name" value="Glu_cys_ligase"/>
    <property type="match status" value="1"/>
</dbReference>
<evidence type="ECO:0000256" key="3">
    <source>
        <dbReference type="ARBA" id="ARBA00022598"/>
    </source>
</evidence>
<evidence type="ECO:0000259" key="10">
    <source>
        <dbReference type="Pfam" id="PF04262"/>
    </source>
</evidence>
<dbReference type="AlphaFoldDB" id="A0A2T5IY96"/>
<dbReference type="HAMAP" id="MF_00578">
    <property type="entry name" value="Glu_cys_ligase"/>
    <property type="match status" value="1"/>
</dbReference>
<evidence type="ECO:0000256" key="1">
    <source>
        <dbReference type="ARBA" id="ARBA00005006"/>
    </source>
</evidence>
<dbReference type="RefSeq" id="WP_170106965.1">
    <property type="nucleotide sequence ID" value="NZ_QAON01000010.1"/>
</dbReference>
<evidence type="ECO:0000256" key="4">
    <source>
        <dbReference type="ARBA" id="ARBA00022684"/>
    </source>
</evidence>
<comment type="caution">
    <text evidence="11">The sequence shown here is derived from an EMBL/GenBank/DDBJ whole genome shotgun (WGS) entry which is preliminary data.</text>
</comment>
<dbReference type="GO" id="GO:0005524">
    <property type="term" value="F:ATP binding"/>
    <property type="evidence" value="ECO:0007669"/>
    <property type="project" value="UniProtKB-KW"/>
</dbReference>
<reference evidence="11 12" key="1">
    <citation type="submission" date="2018-04" db="EMBL/GenBank/DDBJ databases">
        <title>Genomic Encyclopedia of Archaeal and Bacterial Type Strains, Phase II (KMG-II): from individual species to whole genera.</title>
        <authorList>
            <person name="Goeker M."/>
        </authorList>
    </citation>
    <scope>NUCLEOTIDE SEQUENCE [LARGE SCALE GENOMIC DNA]</scope>
    <source>
        <strain evidence="11 12">DSM 5822</strain>
    </source>
</reference>
<dbReference type="Proteomes" id="UP000244223">
    <property type="component" value="Unassembled WGS sequence"/>
</dbReference>
<keyword evidence="5 8" id="KW-0547">Nucleotide-binding</keyword>
<evidence type="ECO:0000256" key="5">
    <source>
        <dbReference type="ARBA" id="ARBA00022741"/>
    </source>
</evidence>
<dbReference type="GO" id="GO:0005829">
    <property type="term" value="C:cytosol"/>
    <property type="evidence" value="ECO:0007669"/>
    <property type="project" value="TreeGrafter"/>
</dbReference>
<evidence type="ECO:0000256" key="7">
    <source>
        <dbReference type="ARBA" id="ARBA00048819"/>
    </source>
</evidence>
<proteinExistence type="inferred from homology"/>
<dbReference type="EMBL" id="QAON01000010">
    <property type="protein sequence ID" value="PTQ88932.1"/>
    <property type="molecule type" value="Genomic_DNA"/>
</dbReference>
<evidence type="ECO:0000313" key="12">
    <source>
        <dbReference type="Proteomes" id="UP000244223"/>
    </source>
</evidence>
<dbReference type="GO" id="GO:0004357">
    <property type="term" value="F:glutamate-cysteine ligase activity"/>
    <property type="evidence" value="ECO:0007669"/>
    <property type="project" value="UniProtKB-UniRule"/>
</dbReference>
<accession>A0A2T5IY96</accession>
<gene>
    <name evidence="8" type="primary">gshA</name>
    <name evidence="11" type="ORF">C8N29_11081</name>
</gene>
<evidence type="ECO:0000313" key="11">
    <source>
        <dbReference type="EMBL" id="PTQ88932.1"/>
    </source>
</evidence>
<dbReference type="GO" id="GO:0046872">
    <property type="term" value="F:metal ion binding"/>
    <property type="evidence" value="ECO:0007669"/>
    <property type="project" value="TreeGrafter"/>
</dbReference>
<dbReference type="InterPro" id="IPR014746">
    <property type="entry name" value="Gln_synth/guanido_kin_cat_dom"/>
</dbReference>
<keyword evidence="3 8" id="KW-0436">Ligase</keyword>
<dbReference type="GO" id="GO:0006750">
    <property type="term" value="P:glutathione biosynthetic process"/>
    <property type="evidence" value="ECO:0007669"/>
    <property type="project" value="UniProtKB-UniRule"/>
</dbReference>
<dbReference type="UniPathway" id="UPA00142">
    <property type="reaction ID" value="UER00209"/>
</dbReference>
<dbReference type="PANTHER" id="PTHR38761:SF1">
    <property type="entry name" value="GLUTAMATE--CYSTEINE LIGASE"/>
    <property type="match status" value="1"/>
</dbReference>
<dbReference type="PANTHER" id="PTHR38761">
    <property type="entry name" value="GLUTAMATE--CYSTEINE LIGASE"/>
    <property type="match status" value="1"/>
</dbReference>
<evidence type="ECO:0000256" key="2">
    <source>
        <dbReference type="ARBA" id="ARBA00008772"/>
    </source>
</evidence>
<protein>
    <recommendedName>
        <fullName evidence="8">Glutamate--cysteine ligase</fullName>
        <ecNumber evidence="8">6.3.2.2</ecNumber>
    </recommendedName>
    <alternativeName>
        <fullName evidence="8">Gamma-ECS</fullName>
        <shortName evidence="8">GCS</shortName>
    </alternativeName>
    <alternativeName>
        <fullName evidence="8">Gamma-glutamylcysteine synthetase</fullName>
    </alternativeName>
</protein>
<sequence length="519" mass="58993">MNAQLQQQLAWLSPQATVLKNMRRGLEKEALRMSKDGMISQTEHPRALGSALTHPHITTDYSEALIELITPATKSIDETLDFLEDLHRFCYQNMGEERLWLNSMPCMIGLEDSQIPLAYYGESNIGKLKTLYRHGLGVRYGRKMQTIAGIHYNLSFPSEFWQAWQQASQNNQDPQEFINEKYFALIRNFQRHSFLLLYLLGASPAVCACFLLGRQHGLASLSAGTLYQPYATSLRMSRLGYQNTVQRDLQVSYNHLPDYIDNLSNAIHTPYPPFADIGVKKDGIYQQMNANVLQIENEYYGLIRPKQTTQRGEKPTQALKARGIEYIEMRCVDLNPFSPIGIDKPTAHFLEVYALHSVLSDSEFFAEDEYHELSIRQEQMVEQGRAPALQVTINGQAADFKTHALTLLNEMRAVALVLDESHQTTRYSESIDQQIAKIEHPELTYAAQVLAEMAKHNNSFFAFGAAIAEQHRDYFLSQPLSAERVALFTEQAQESLAAQKAIEDSDTLSFDAFLAEYIK</sequence>
<evidence type="ECO:0000256" key="6">
    <source>
        <dbReference type="ARBA" id="ARBA00022840"/>
    </source>
</evidence>
<comment type="catalytic activity">
    <reaction evidence="7 8 9">
        <text>L-cysteine + L-glutamate + ATP = gamma-L-glutamyl-L-cysteine + ADP + phosphate + H(+)</text>
        <dbReference type="Rhea" id="RHEA:13285"/>
        <dbReference type="ChEBI" id="CHEBI:15378"/>
        <dbReference type="ChEBI" id="CHEBI:29985"/>
        <dbReference type="ChEBI" id="CHEBI:30616"/>
        <dbReference type="ChEBI" id="CHEBI:35235"/>
        <dbReference type="ChEBI" id="CHEBI:43474"/>
        <dbReference type="ChEBI" id="CHEBI:58173"/>
        <dbReference type="ChEBI" id="CHEBI:456216"/>
        <dbReference type="EC" id="6.3.2.2"/>
    </reaction>
</comment>
<comment type="similarity">
    <text evidence="2 8">Belongs to the glutamate--cysteine ligase type 1 family. Type 1 subfamily.</text>
</comment>
<evidence type="ECO:0000256" key="8">
    <source>
        <dbReference type="HAMAP-Rule" id="MF_00578"/>
    </source>
</evidence>
<dbReference type="SUPFAM" id="SSF55931">
    <property type="entry name" value="Glutamine synthetase/guanido kinase"/>
    <property type="match status" value="1"/>
</dbReference>
<dbReference type="NCBIfam" id="TIGR01434">
    <property type="entry name" value="glu_cys_ligase"/>
    <property type="match status" value="1"/>
</dbReference>
<keyword evidence="4 8" id="KW-0317">Glutathione biosynthesis</keyword>
<dbReference type="Gene3D" id="3.30.590.20">
    <property type="match status" value="1"/>
</dbReference>
<feature type="domain" description="Glutamate--cysteine ligase" evidence="10">
    <location>
        <begin position="14"/>
        <end position="377"/>
    </location>
</feature>
<evidence type="ECO:0000256" key="9">
    <source>
        <dbReference type="RuleBase" id="RU004391"/>
    </source>
</evidence>
<keyword evidence="6 8" id="KW-0067">ATP-binding</keyword>